<evidence type="ECO:0000259" key="1">
    <source>
        <dbReference type="Pfam" id="PF03886"/>
    </source>
</evidence>
<keyword evidence="3" id="KW-1185">Reference proteome</keyword>
<dbReference type="PROSITE" id="PS51257">
    <property type="entry name" value="PROKAR_LIPOPROTEIN"/>
    <property type="match status" value="1"/>
</dbReference>
<dbReference type="STRING" id="449.LHA_2460"/>
<dbReference type="PATRIC" id="fig|449.7.peg.6"/>
<evidence type="ECO:0000313" key="2">
    <source>
        <dbReference type="EMBL" id="CEK11473.1"/>
    </source>
</evidence>
<dbReference type="Proteomes" id="UP000032803">
    <property type="component" value="Chromosome I"/>
</dbReference>
<dbReference type="Pfam" id="PF03886">
    <property type="entry name" value="ABC_trans_aux"/>
    <property type="match status" value="1"/>
</dbReference>
<name>A0A0A8URW1_LEGHA</name>
<feature type="domain" description="ABC-type transport auxiliary lipoprotein component" evidence="1">
    <location>
        <begin position="28"/>
        <end position="186"/>
    </location>
</feature>
<reference evidence="3" key="1">
    <citation type="submission" date="2014-09" db="EMBL/GenBank/DDBJ databases">
        <authorList>
            <person name="Gomez-Valero L."/>
        </authorList>
    </citation>
    <scope>NUCLEOTIDE SEQUENCE [LARGE SCALE GENOMIC DNA]</scope>
    <source>
        <strain evidence="3">ATCC35250</strain>
    </source>
</reference>
<gene>
    <name evidence="2" type="ORF">LHA_2460</name>
</gene>
<dbReference type="InterPro" id="IPR005586">
    <property type="entry name" value="ABC_trans_aux"/>
</dbReference>
<protein>
    <recommendedName>
        <fullName evidence="1">ABC-type transport auxiliary lipoprotein component domain-containing protein</fullName>
    </recommendedName>
</protein>
<proteinExistence type="predicted"/>
<dbReference type="SUPFAM" id="SSF159594">
    <property type="entry name" value="XCC0632-like"/>
    <property type="match status" value="1"/>
</dbReference>
<dbReference type="KEGG" id="lha:LHA_2460"/>
<dbReference type="RefSeq" id="WP_045106671.1">
    <property type="nucleotide sequence ID" value="NZ_LN681225.1"/>
</dbReference>
<sequence>MNILKLCIIGLITVLLVACSRSKDTQMYLLNPLPPIKSASQPYRHLQIGIDEINTPAYIEKPQLMIHYTPHRLELEEYHQWAEALDKNITRVIETNLSTLLPGSIVESSPWDSKFKPDYHLQIDISQFEIDINGNSMLRAEYLIYHGEELIRKGNFYNCVKVIPAEMESLVVSMNNNLTYLTREIAKTFAAEYRAMSK</sequence>
<accession>A0A0A8URW1</accession>
<dbReference type="HOGENOM" id="CLU_096001_2_0_6"/>
<organism evidence="2 3">
    <name type="scientific">Legionella hackeliae</name>
    <dbReference type="NCBI Taxonomy" id="449"/>
    <lineage>
        <taxon>Bacteria</taxon>
        <taxon>Pseudomonadati</taxon>
        <taxon>Pseudomonadota</taxon>
        <taxon>Gammaproteobacteria</taxon>
        <taxon>Legionellales</taxon>
        <taxon>Legionellaceae</taxon>
        <taxon>Legionella</taxon>
    </lineage>
</organism>
<dbReference type="EMBL" id="LN681225">
    <property type="protein sequence ID" value="CEK11473.1"/>
    <property type="molecule type" value="Genomic_DNA"/>
</dbReference>
<evidence type="ECO:0000313" key="3">
    <source>
        <dbReference type="Proteomes" id="UP000032803"/>
    </source>
</evidence>
<dbReference type="AlphaFoldDB" id="A0A0A8URW1"/>
<dbReference type="Gene3D" id="3.40.50.10610">
    <property type="entry name" value="ABC-type transport auxiliary lipoprotein component"/>
    <property type="match status" value="1"/>
</dbReference>